<comment type="caution">
    <text evidence="1">The sequence shown here is derived from an EMBL/GenBank/DDBJ whole genome shotgun (WGS) entry which is preliminary data.</text>
</comment>
<accession>A0ABN2TN50</accession>
<keyword evidence="2" id="KW-1185">Reference proteome</keyword>
<proteinExistence type="predicted"/>
<gene>
    <name evidence="1" type="ORF">GCM10009839_07080</name>
</gene>
<protein>
    <submittedName>
        <fullName evidence="1">Uncharacterized protein</fullName>
    </submittedName>
</protein>
<sequence length="77" mass="7991">MADRCRSAWIPGNATDSIVMARISATWTAAIRAKAARGRAAGVVVEVAVVIGAAVPGGPDKASEVAAAMIRHWPRRP</sequence>
<evidence type="ECO:0000313" key="2">
    <source>
        <dbReference type="Proteomes" id="UP001500751"/>
    </source>
</evidence>
<organism evidence="1 2">
    <name type="scientific">Catenulispora yoronensis</name>
    <dbReference type="NCBI Taxonomy" id="450799"/>
    <lineage>
        <taxon>Bacteria</taxon>
        <taxon>Bacillati</taxon>
        <taxon>Actinomycetota</taxon>
        <taxon>Actinomycetes</taxon>
        <taxon>Catenulisporales</taxon>
        <taxon>Catenulisporaceae</taxon>
        <taxon>Catenulispora</taxon>
    </lineage>
</organism>
<name>A0ABN2TN50_9ACTN</name>
<evidence type="ECO:0000313" key="1">
    <source>
        <dbReference type="EMBL" id="GAA2014634.1"/>
    </source>
</evidence>
<reference evidence="1 2" key="1">
    <citation type="journal article" date="2019" name="Int. J. Syst. Evol. Microbiol.">
        <title>The Global Catalogue of Microorganisms (GCM) 10K type strain sequencing project: providing services to taxonomists for standard genome sequencing and annotation.</title>
        <authorList>
            <consortium name="The Broad Institute Genomics Platform"/>
            <consortium name="The Broad Institute Genome Sequencing Center for Infectious Disease"/>
            <person name="Wu L."/>
            <person name="Ma J."/>
        </authorList>
    </citation>
    <scope>NUCLEOTIDE SEQUENCE [LARGE SCALE GENOMIC DNA]</scope>
    <source>
        <strain evidence="1 2">JCM 16014</strain>
    </source>
</reference>
<dbReference type="EMBL" id="BAAAQN010000003">
    <property type="protein sequence ID" value="GAA2014634.1"/>
    <property type="molecule type" value="Genomic_DNA"/>
</dbReference>
<dbReference type="Proteomes" id="UP001500751">
    <property type="component" value="Unassembled WGS sequence"/>
</dbReference>